<organism evidence="1 2">
    <name type="scientific">Brassica cretica</name>
    <name type="common">Mustard</name>
    <dbReference type="NCBI Taxonomy" id="69181"/>
    <lineage>
        <taxon>Eukaryota</taxon>
        <taxon>Viridiplantae</taxon>
        <taxon>Streptophyta</taxon>
        <taxon>Embryophyta</taxon>
        <taxon>Tracheophyta</taxon>
        <taxon>Spermatophyta</taxon>
        <taxon>Magnoliopsida</taxon>
        <taxon>eudicotyledons</taxon>
        <taxon>Gunneridae</taxon>
        <taxon>Pentapetalae</taxon>
        <taxon>rosids</taxon>
        <taxon>malvids</taxon>
        <taxon>Brassicales</taxon>
        <taxon>Brassicaceae</taxon>
        <taxon>Brassiceae</taxon>
        <taxon>Brassica</taxon>
    </lineage>
</organism>
<name>A0A8S9QCR7_BRACR</name>
<protein>
    <submittedName>
        <fullName evidence="1">Uncharacterized protein</fullName>
    </submittedName>
</protein>
<dbReference type="AlphaFoldDB" id="A0A8S9QCR7"/>
<reference evidence="1" key="1">
    <citation type="submission" date="2019-12" db="EMBL/GenBank/DDBJ databases">
        <title>Genome sequencing and annotation of Brassica cretica.</title>
        <authorList>
            <person name="Studholme D.J."/>
            <person name="Sarris P."/>
        </authorList>
    </citation>
    <scope>NUCLEOTIDE SEQUENCE</scope>
    <source>
        <strain evidence="1">PFS-109/04</strain>
        <tissue evidence="1">Leaf</tissue>
    </source>
</reference>
<dbReference type="Proteomes" id="UP000712600">
    <property type="component" value="Unassembled WGS sequence"/>
</dbReference>
<evidence type="ECO:0000313" key="1">
    <source>
        <dbReference type="EMBL" id="KAF3539636.1"/>
    </source>
</evidence>
<sequence length="52" mass="5672">MDFKLNIASVSSMAQCSHGGSRRNPPPPQDLLLKLSPRLAQLISAKSRPLSR</sequence>
<comment type="caution">
    <text evidence="1">The sequence shown here is derived from an EMBL/GenBank/DDBJ whole genome shotgun (WGS) entry which is preliminary data.</text>
</comment>
<dbReference type="EMBL" id="QGKX02001290">
    <property type="protein sequence ID" value="KAF3539636.1"/>
    <property type="molecule type" value="Genomic_DNA"/>
</dbReference>
<gene>
    <name evidence="1" type="ORF">F2Q69_00019237</name>
</gene>
<proteinExistence type="predicted"/>
<evidence type="ECO:0000313" key="2">
    <source>
        <dbReference type="Proteomes" id="UP000712600"/>
    </source>
</evidence>
<accession>A0A8S9QCR7</accession>